<dbReference type="PANTHER" id="PTHR43014">
    <property type="entry name" value="MERCURIC REDUCTASE"/>
    <property type="match status" value="1"/>
</dbReference>
<dbReference type="PANTHER" id="PTHR43014:SF2">
    <property type="entry name" value="MERCURIC REDUCTASE"/>
    <property type="match status" value="1"/>
</dbReference>
<dbReference type="InterPro" id="IPR023753">
    <property type="entry name" value="FAD/NAD-binding_dom"/>
</dbReference>
<dbReference type="InterPro" id="IPR004099">
    <property type="entry name" value="Pyr_nucl-diS_OxRdtase_dimer"/>
</dbReference>
<gene>
    <name evidence="10" type="ORF">DCC81_15515</name>
</gene>
<comment type="cofactor">
    <cofactor evidence="6">
        <name>FAD</name>
        <dbReference type="ChEBI" id="CHEBI:57692"/>
    </cofactor>
    <text evidence="6">Binds 1 FAD per subunit.</text>
</comment>
<sequence>MRTFDAIVIGSGQGGSPLAKQLAKHGLRTAIVEKRWPGGTCVNDGCTPTKTMIADARVAYVVKHSYDHGVDVRSFSVDLERIKARKNKVVASFRAGTEKGLTNTEGLELICGNAVFTGPKVLEITLTDGSKDTITAEKIFINTGAKPMVPGIPGLDTINWCDSTSILDVDKIPAHLVVIGASYIALEMGQLFRRLGSEVTILEHGKRFLAKEDEDIANAVQGILTEEGITILLDTQVTQVSQSAPEKLSITLHNGTVLEASHLLLATGRTPQAKPLQPQLTGLALDEHGYIPVNDALETNVPGIYALGDVKPGPAFTHVSYNDYIILLNNLFNGKQQSVKDRPLLYCMFTDPELGRVGLTEQDARKQNIPIKVATLPMSHSARGIETGETKGIMKAIVHADTLEILGASVLGASGGEVMTVLQMAMAGHINAPQLREMMFAHPLFSESLNNLFQGITDH</sequence>
<dbReference type="Pfam" id="PF02852">
    <property type="entry name" value="Pyr_redox_dim"/>
    <property type="match status" value="1"/>
</dbReference>
<dbReference type="PRINTS" id="PR00368">
    <property type="entry name" value="FADPNR"/>
</dbReference>
<comment type="caution">
    <text evidence="10">The sequence shown here is derived from an EMBL/GenBank/DDBJ whole genome shotgun (WGS) entry which is preliminary data.</text>
</comment>
<evidence type="ECO:0000256" key="7">
    <source>
        <dbReference type="PIRSR" id="PIRSR000350-4"/>
    </source>
</evidence>
<dbReference type="SUPFAM" id="SSF55424">
    <property type="entry name" value="FAD/NAD-linked reductases, dimerisation (C-terminal) domain"/>
    <property type="match status" value="1"/>
</dbReference>
<dbReference type="Pfam" id="PF07992">
    <property type="entry name" value="Pyr_redox_2"/>
    <property type="match status" value="1"/>
</dbReference>
<keyword evidence="6" id="KW-0520">NAD</keyword>
<keyword evidence="6" id="KW-0547">Nucleotide-binding</keyword>
<feature type="binding site" evidence="6">
    <location>
        <begin position="180"/>
        <end position="187"/>
    </location>
    <ligand>
        <name>NAD(+)</name>
        <dbReference type="ChEBI" id="CHEBI:57540"/>
    </ligand>
</feature>
<dbReference type="AlphaFoldDB" id="A0A2T7BHB4"/>
<feature type="active site" description="Proton acceptor" evidence="5">
    <location>
        <position position="442"/>
    </location>
</feature>
<evidence type="ECO:0000313" key="11">
    <source>
        <dbReference type="Proteomes" id="UP000244450"/>
    </source>
</evidence>
<feature type="domain" description="Pyridine nucleotide-disulphide oxidoreductase dimerisation" evidence="8">
    <location>
        <begin position="347"/>
        <end position="451"/>
    </location>
</feature>
<dbReference type="InterPro" id="IPR001100">
    <property type="entry name" value="Pyr_nuc-diS_OxRdtase"/>
</dbReference>
<feature type="disulfide bond" description="Redox-active" evidence="7">
    <location>
        <begin position="41"/>
        <end position="46"/>
    </location>
</feature>
<evidence type="ECO:0000256" key="2">
    <source>
        <dbReference type="ARBA" id="ARBA00022630"/>
    </source>
</evidence>
<feature type="binding site" evidence="6">
    <location>
        <position position="309"/>
    </location>
    <ligand>
        <name>FAD</name>
        <dbReference type="ChEBI" id="CHEBI:57692"/>
    </ligand>
</feature>
<dbReference type="Gene3D" id="3.50.50.60">
    <property type="entry name" value="FAD/NAD(P)-binding domain"/>
    <property type="match status" value="2"/>
</dbReference>
<dbReference type="PRINTS" id="PR00411">
    <property type="entry name" value="PNDRDTASEI"/>
</dbReference>
<evidence type="ECO:0000256" key="3">
    <source>
        <dbReference type="ARBA" id="ARBA00022827"/>
    </source>
</evidence>
<dbReference type="FunFam" id="3.30.390.30:FF:000001">
    <property type="entry name" value="Dihydrolipoyl dehydrogenase"/>
    <property type="match status" value="1"/>
</dbReference>
<evidence type="ECO:0000256" key="5">
    <source>
        <dbReference type="PIRSR" id="PIRSR000350-2"/>
    </source>
</evidence>
<name>A0A2T7BHB4_9BACT</name>
<keyword evidence="11" id="KW-1185">Reference proteome</keyword>
<keyword evidence="2" id="KW-0285">Flavoprotein</keyword>
<feature type="binding site" evidence="6">
    <location>
        <position position="268"/>
    </location>
    <ligand>
        <name>NAD(+)</name>
        <dbReference type="ChEBI" id="CHEBI:57540"/>
    </ligand>
</feature>
<evidence type="ECO:0000256" key="4">
    <source>
        <dbReference type="ARBA" id="ARBA00023002"/>
    </source>
</evidence>
<dbReference type="GO" id="GO:0003955">
    <property type="term" value="F:NAD(P)H dehydrogenase (quinone) activity"/>
    <property type="evidence" value="ECO:0007669"/>
    <property type="project" value="TreeGrafter"/>
</dbReference>
<evidence type="ECO:0000259" key="8">
    <source>
        <dbReference type="Pfam" id="PF02852"/>
    </source>
</evidence>
<evidence type="ECO:0000313" key="10">
    <source>
        <dbReference type="EMBL" id="PUZ25676.1"/>
    </source>
</evidence>
<dbReference type="InterPro" id="IPR016156">
    <property type="entry name" value="FAD/NAD-linked_Rdtase_dimer_sf"/>
</dbReference>
<organism evidence="10 11">
    <name type="scientific">Chitinophaga parva</name>
    <dbReference type="NCBI Taxonomy" id="2169414"/>
    <lineage>
        <taxon>Bacteria</taxon>
        <taxon>Pseudomonadati</taxon>
        <taxon>Bacteroidota</taxon>
        <taxon>Chitinophagia</taxon>
        <taxon>Chitinophagales</taxon>
        <taxon>Chitinophagaceae</taxon>
        <taxon>Chitinophaga</taxon>
    </lineage>
</organism>
<dbReference type="Proteomes" id="UP000244450">
    <property type="component" value="Unassembled WGS sequence"/>
</dbReference>
<dbReference type="PIRSF" id="PIRSF000350">
    <property type="entry name" value="Mercury_reductase_MerA"/>
    <property type="match status" value="1"/>
</dbReference>
<evidence type="ECO:0000259" key="9">
    <source>
        <dbReference type="Pfam" id="PF07992"/>
    </source>
</evidence>
<dbReference type="RefSeq" id="WP_108687515.1">
    <property type="nucleotide sequence ID" value="NZ_QCYK01000002.1"/>
</dbReference>
<proteinExistence type="inferred from homology"/>
<dbReference type="EMBL" id="QCYK01000002">
    <property type="protein sequence ID" value="PUZ25676.1"/>
    <property type="molecule type" value="Genomic_DNA"/>
</dbReference>
<accession>A0A2T7BHB4</accession>
<feature type="binding site" evidence="6">
    <location>
        <position position="203"/>
    </location>
    <ligand>
        <name>NAD(+)</name>
        <dbReference type="ChEBI" id="CHEBI:57540"/>
    </ligand>
</feature>
<dbReference type="OrthoDB" id="9800167at2"/>
<protein>
    <submittedName>
        <fullName evidence="10">FAD-containing oxidoreductase</fullName>
    </submittedName>
</protein>
<evidence type="ECO:0000256" key="1">
    <source>
        <dbReference type="ARBA" id="ARBA00007532"/>
    </source>
</evidence>
<dbReference type="SUPFAM" id="SSF51905">
    <property type="entry name" value="FAD/NAD(P)-binding domain"/>
    <property type="match status" value="1"/>
</dbReference>
<dbReference type="InterPro" id="IPR036188">
    <property type="entry name" value="FAD/NAD-bd_sf"/>
</dbReference>
<evidence type="ECO:0000256" key="6">
    <source>
        <dbReference type="PIRSR" id="PIRSR000350-3"/>
    </source>
</evidence>
<feature type="binding site" evidence="6">
    <location>
        <position position="50"/>
    </location>
    <ligand>
        <name>FAD</name>
        <dbReference type="ChEBI" id="CHEBI:57692"/>
    </ligand>
</feature>
<reference evidence="10 11" key="1">
    <citation type="submission" date="2018-04" db="EMBL/GenBank/DDBJ databases">
        <title>Chitinophaga fuyangensis sp. nov., isolated from soil in a chemical factory.</title>
        <authorList>
            <person name="Chen K."/>
        </authorList>
    </citation>
    <scope>NUCLEOTIDE SEQUENCE [LARGE SCALE GENOMIC DNA]</scope>
    <source>
        <strain evidence="10 11">LY-1</strain>
    </source>
</reference>
<dbReference type="Gene3D" id="3.30.390.30">
    <property type="match status" value="1"/>
</dbReference>
<keyword evidence="4" id="KW-0560">Oxidoreductase</keyword>
<dbReference type="GO" id="GO:0050660">
    <property type="term" value="F:flavin adenine dinucleotide binding"/>
    <property type="evidence" value="ECO:0007669"/>
    <property type="project" value="TreeGrafter"/>
</dbReference>
<feature type="domain" description="FAD/NAD(P)-binding" evidence="9">
    <location>
        <begin position="5"/>
        <end position="321"/>
    </location>
</feature>
<comment type="similarity">
    <text evidence="1">Belongs to the class-I pyridine nucleotide-disulfide oxidoreductase family.</text>
</comment>
<keyword evidence="3 6" id="KW-0274">FAD</keyword>